<dbReference type="Gene3D" id="3.40.366.10">
    <property type="entry name" value="Malonyl-Coenzyme A Acyl Carrier Protein, domain 2"/>
    <property type="match status" value="1"/>
</dbReference>
<dbReference type="SUPFAM" id="SSF52151">
    <property type="entry name" value="FabD/lysophospholipase-like"/>
    <property type="match status" value="1"/>
</dbReference>
<dbReference type="Pfam" id="PF16197">
    <property type="entry name" value="KAsynt_C_assoc"/>
    <property type="match status" value="1"/>
</dbReference>
<dbReference type="Pfam" id="PF00698">
    <property type="entry name" value="Acyl_transf_1"/>
    <property type="match status" value="1"/>
</dbReference>
<dbReference type="PANTHER" id="PTHR43775">
    <property type="entry name" value="FATTY ACID SYNTHASE"/>
    <property type="match status" value="1"/>
</dbReference>
<dbReference type="InterPro" id="IPR016036">
    <property type="entry name" value="Malonyl_transacylase_ACP-bd"/>
</dbReference>
<organism evidence="5 6">
    <name type="scientific">Mycolicibacter kumamotonensis</name>
    <dbReference type="NCBI Taxonomy" id="354243"/>
    <lineage>
        <taxon>Bacteria</taxon>
        <taxon>Bacillati</taxon>
        <taxon>Actinomycetota</taxon>
        <taxon>Actinomycetes</taxon>
        <taxon>Mycobacteriales</taxon>
        <taxon>Mycobacteriaceae</taxon>
        <taxon>Mycolicibacter</taxon>
    </lineage>
</organism>
<feature type="compositionally biased region" description="Polar residues" evidence="3">
    <location>
        <begin position="1"/>
        <end position="10"/>
    </location>
</feature>
<dbReference type="AlphaFoldDB" id="A0A1X0DIL8"/>
<dbReference type="InterPro" id="IPR016035">
    <property type="entry name" value="Acyl_Trfase/lysoPLipase"/>
</dbReference>
<dbReference type="Proteomes" id="UP000192713">
    <property type="component" value="Unassembled WGS sequence"/>
</dbReference>
<dbReference type="PANTHER" id="PTHR43775:SF51">
    <property type="entry name" value="INACTIVE PHENOLPHTHIOCEROL SYNTHESIS POLYKETIDE SYNTHASE TYPE I PKS1-RELATED"/>
    <property type="match status" value="1"/>
</dbReference>
<evidence type="ECO:0000313" key="5">
    <source>
        <dbReference type="EMBL" id="ORA71680.1"/>
    </source>
</evidence>
<dbReference type="EMBL" id="MVHU01000099">
    <property type="protein sequence ID" value="ORA71680.1"/>
    <property type="molecule type" value="Genomic_DNA"/>
</dbReference>
<feature type="region of interest" description="Disordered" evidence="3">
    <location>
        <begin position="1"/>
        <end position="29"/>
    </location>
</feature>
<protein>
    <recommendedName>
        <fullName evidence="4">Malonyl-CoA:ACP transacylase (MAT) domain-containing protein</fullName>
    </recommendedName>
</protein>
<accession>A0A1X0DIL8</accession>
<dbReference type="InterPro" id="IPR001227">
    <property type="entry name" value="Ac_transferase_dom_sf"/>
</dbReference>
<reference evidence="5 6" key="1">
    <citation type="submission" date="2017-02" db="EMBL/GenBank/DDBJ databases">
        <title>The new phylogeny of genus Mycobacterium.</title>
        <authorList>
            <person name="Tortoli E."/>
            <person name="Trovato A."/>
            <person name="Cirillo D.M."/>
        </authorList>
    </citation>
    <scope>NUCLEOTIDE SEQUENCE [LARGE SCALE GENOMIC DNA]</scope>
    <source>
        <strain evidence="5 6">DSM 45093</strain>
    </source>
</reference>
<name>A0A1X0DIL8_9MYCO</name>
<evidence type="ECO:0000256" key="3">
    <source>
        <dbReference type="SAM" id="MobiDB-lite"/>
    </source>
</evidence>
<proteinExistence type="predicted"/>
<feature type="domain" description="Malonyl-CoA:ACP transacylase (MAT)" evidence="4">
    <location>
        <begin position="102"/>
        <end position="387"/>
    </location>
</feature>
<sequence>MSSFGISGTNAHVIIEEPPTPENASTNESPVVAELPVVPLLASARSEQALTEQITRLQAVNAPPLDVAFTAATTRTHLEHRAVVLPRATITGRTDTGRTAIMFTGQGAQRINMGAGLHEVFPVFAHTFDQCCTHFDDLLGPGLRDALTDPDTLDHTQWTQPALFSLEVALYRLTESLGIQPDYLIGHSIGELAAAHIAGVWSLQDACTFVAARARLMGSLPPGGAMMSVTATTGEITPLLPETVAIAAVNAPRSLVLSGPAAELDALQTQLTDAGLTTRRLHVSHAFHSPLMEPILTELHQTATTLTYSPPQIPIISNLTGAILTDTQATSPDYWVNHVRQTVHFAQGITTLTDAGVTHYLELGPDPVLCTLTPDNTLAAPALRRRRDDTETFLTMLAHAHTHGVNINWTTLFAGRGATKVDLPTYPFEHRTYWLTP</sequence>
<keyword evidence="1" id="KW-0808">Transferase</keyword>
<evidence type="ECO:0000313" key="6">
    <source>
        <dbReference type="Proteomes" id="UP000192713"/>
    </source>
</evidence>
<comment type="caution">
    <text evidence="5">The sequence shown here is derived from an EMBL/GenBank/DDBJ whole genome shotgun (WGS) entry which is preliminary data.</text>
</comment>
<dbReference type="GO" id="GO:0006633">
    <property type="term" value="P:fatty acid biosynthetic process"/>
    <property type="evidence" value="ECO:0007669"/>
    <property type="project" value="TreeGrafter"/>
</dbReference>
<dbReference type="SMART" id="SM00827">
    <property type="entry name" value="PKS_AT"/>
    <property type="match status" value="1"/>
</dbReference>
<dbReference type="GO" id="GO:0004312">
    <property type="term" value="F:fatty acid synthase activity"/>
    <property type="evidence" value="ECO:0007669"/>
    <property type="project" value="TreeGrafter"/>
</dbReference>
<feature type="non-terminal residue" evidence="5">
    <location>
        <position position="437"/>
    </location>
</feature>
<evidence type="ECO:0000256" key="2">
    <source>
        <dbReference type="ARBA" id="ARBA00023315"/>
    </source>
</evidence>
<dbReference type="SUPFAM" id="SSF55048">
    <property type="entry name" value="Probable ACP-binding domain of malonyl-CoA ACP transacylase"/>
    <property type="match status" value="1"/>
</dbReference>
<dbReference type="InterPro" id="IPR014043">
    <property type="entry name" value="Acyl_transferase_dom"/>
</dbReference>
<dbReference type="Gene3D" id="3.30.70.3290">
    <property type="match status" value="1"/>
</dbReference>
<evidence type="ECO:0000256" key="1">
    <source>
        <dbReference type="ARBA" id="ARBA00022679"/>
    </source>
</evidence>
<dbReference type="InterPro" id="IPR050091">
    <property type="entry name" value="PKS_NRPS_Biosynth_Enz"/>
</dbReference>
<evidence type="ECO:0000259" key="4">
    <source>
        <dbReference type="SMART" id="SM00827"/>
    </source>
</evidence>
<keyword evidence="2" id="KW-0012">Acyltransferase</keyword>
<gene>
    <name evidence="5" type="ORF">BST28_22860</name>
</gene>
<dbReference type="InterPro" id="IPR032821">
    <property type="entry name" value="PKS_assoc"/>
</dbReference>